<evidence type="ECO:0000313" key="7">
    <source>
        <dbReference type="Ensembl" id="ENSSHBP00005011052.1"/>
    </source>
</evidence>
<feature type="compositionally biased region" description="Basic residues" evidence="4">
    <location>
        <begin position="186"/>
        <end position="206"/>
    </location>
</feature>
<dbReference type="GO" id="GO:0070374">
    <property type="term" value="P:positive regulation of ERK1 and ERK2 cascade"/>
    <property type="evidence" value="ECO:0007669"/>
    <property type="project" value="TreeGrafter"/>
</dbReference>
<dbReference type="GO" id="GO:0043005">
    <property type="term" value="C:neuron projection"/>
    <property type="evidence" value="ECO:0007669"/>
    <property type="project" value="TreeGrafter"/>
</dbReference>
<gene>
    <name evidence="7" type="primary">ADCYAP1</name>
</gene>
<dbReference type="Ensembl" id="ENSSHBT00005013297.1">
    <property type="protein sequence ID" value="ENSSHBP00005011052.1"/>
    <property type="gene ID" value="ENSSHBG00005009604.1"/>
</dbReference>
<feature type="region of interest" description="Disordered" evidence="4">
    <location>
        <begin position="155"/>
        <end position="222"/>
    </location>
</feature>
<dbReference type="SMART" id="SM00070">
    <property type="entry name" value="GLUCA"/>
    <property type="match status" value="2"/>
</dbReference>
<feature type="domain" description="Glucagon / GIP / secretin / VIP family" evidence="6">
    <location>
        <begin position="128"/>
        <end position="150"/>
    </location>
</feature>
<dbReference type="GO" id="GO:0043204">
    <property type="term" value="C:perikaryon"/>
    <property type="evidence" value="ECO:0007669"/>
    <property type="project" value="TreeGrafter"/>
</dbReference>
<reference evidence="7" key="3">
    <citation type="submission" date="2025-09" db="UniProtKB">
        <authorList>
            <consortium name="Ensembl"/>
        </authorList>
    </citation>
    <scope>IDENTIFICATION</scope>
</reference>
<name>A0A672U8W2_STRHB</name>
<dbReference type="GO" id="GO:0005576">
    <property type="term" value="C:extracellular region"/>
    <property type="evidence" value="ECO:0007669"/>
    <property type="project" value="UniProtKB-SubCell"/>
</dbReference>
<dbReference type="GO" id="GO:0031175">
    <property type="term" value="P:neuron projection development"/>
    <property type="evidence" value="ECO:0007669"/>
    <property type="project" value="TreeGrafter"/>
</dbReference>
<dbReference type="GO" id="GO:0007218">
    <property type="term" value="P:neuropeptide signaling pathway"/>
    <property type="evidence" value="ECO:0007669"/>
    <property type="project" value="TreeGrafter"/>
</dbReference>
<comment type="subcellular location">
    <subcellularLocation>
        <location evidence="1">Secreted</location>
    </subcellularLocation>
</comment>
<dbReference type="GO" id="GO:0007189">
    <property type="term" value="P:adenylate cyclase-activating G protein-coupled receptor signaling pathway"/>
    <property type="evidence" value="ECO:0007669"/>
    <property type="project" value="TreeGrafter"/>
</dbReference>
<reference evidence="7" key="2">
    <citation type="submission" date="2025-08" db="UniProtKB">
        <authorList>
            <consortium name="Ensembl"/>
        </authorList>
    </citation>
    <scope>IDENTIFICATION</scope>
</reference>
<organism evidence="7 8">
    <name type="scientific">Strigops habroptila</name>
    <name type="common">Kakapo</name>
    <dbReference type="NCBI Taxonomy" id="2489341"/>
    <lineage>
        <taxon>Eukaryota</taxon>
        <taxon>Metazoa</taxon>
        <taxon>Chordata</taxon>
        <taxon>Craniata</taxon>
        <taxon>Vertebrata</taxon>
        <taxon>Euteleostomi</taxon>
        <taxon>Archelosauria</taxon>
        <taxon>Archosauria</taxon>
        <taxon>Dinosauria</taxon>
        <taxon>Saurischia</taxon>
        <taxon>Theropoda</taxon>
        <taxon>Coelurosauria</taxon>
        <taxon>Aves</taxon>
        <taxon>Neognathae</taxon>
        <taxon>Neoaves</taxon>
        <taxon>Telluraves</taxon>
        <taxon>Australaves</taxon>
        <taxon>Psittaciformes</taxon>
        <taxon>Psittacidae</taxon>
        <taxon>Strigops</taxon>
    </lineage>
</organism>
<dbReference type="GeneTree" id="ENSGT00950000183154"/>
<protein>
    <submittedName>
        <fullName evidence="7">Adenylate cyclase activating polypeptide 1</fullName>
    </submittedName>
</protein>
<keyword evidence="5" id="KW-0732">Signal</keyword>
<evidence type="ECO:0000256" key="2">
    <source>
        <dbReference type="ARBA" id="ARBA00008369"/>
    </source>
</evidence>
<dbReference type="Proteomes" id="UP000472266">
    <property type="component" value="Chromosome 1"/>
</dbReference>
<dbReference type="GO" id="GO:0032880">
    <property type="term" value="P:regulation of protein localization"/>
    <property type="evidence" value="ECO:0007669"/>
    <property type="project" value="TreeGrafter"/>
</dbReference>
<accession>A0A672U8W2</accession>
<evidence type="ECO:0000259" key="6">
    <source>
        <dbReference type="PROSITE" id="PS00260"/>
    </source>
</evidence>
<dbReference type="GO" id="GO:0005184">
    <property type="term" value="F:neuropeptide hormone activity"/>
    <property type="evidence" value="ECO:0007669"/>
    <property type="project" value="InterPro"/>
</dbReference>
<dbReference type="InterPro" id="IPR046963">
    <property type="entry name" value="VIP/GHRH-like"/>
</dbReference>
<feature type="chain" id="PRO_5025563061" evidence="5">
    <location>
        <begin position="23"/>
        <end position="347"/>
    </location>
</feature>
<dbReference type="PANTHER" id="PTHR11213:SF1">
    <property type="entry name" value="PITUITARY ADENYLATE CYCLASE-ACTIVATING POLYPEPTIDE"/>
    <property type="match status" value="1"/>
</dbReference>
<evidence type="ECO:0000313" key="8">
    <source>
        <dbReference type="Proteomes" id="UP000472266"/>
    </source>
</evidence>
<reference evidence="7 8" key="1">
    <citation type="submission" date="2019-11" db="EMBL/GenBank/DDBJ databases">
        <title>Strigops habroptila (kakapo) genome, bStrHab1, primary haplotype, v2.</title>
        <authorList>
            <person name="Jarvis E.D."/>
            <person name="Howard J."/>
            <person name="Rhie A."/>
            <person name="Phillippy A."/>
            <person name="Korlach J."/>
            <person name="Digby A."/>
            <person name="Iorns D."/>
            <person name="Eason D."/>
            <person name="Robertson B."/>
            <person name="Raemaekers T."/>
            <person name="Howe K."/>
            <person name="Lewin H."/>
            <person name="Damas J."/>
            <person name="Hastie A."/>
            <person name="Tracey A."/>
            <person name="Chow W."/>
            <person name="Fedrigo O."/>
        </authorList>
    </citation>
    <scope>NUCLEOTIDE SEQUENCE [LARGE SCALE GENOMIC DNA]</scope>
</reference>
<evidence type="ECO:0000256" key="4">
    <source>
        <dbReference type="SAM" id="MobiDB-lite"/>
    </source>
</evidence>
<sequence>MCSKALLALLIYGIIMHCSVYCSPAAGLQYPALRLEDEVYDEDGNTLQDFAYEHEPLGIANPSSMIGEMYTFYYPPEKRHADGIFNKAYRKLLGQLSARKYLHSLMAKRVGGASGGPGDEAEPLTKRHIDGIFTDSYSRYRKQMAVKKYLAAVLGKRGRRRTRRLPPPPGSPHQPCRSLSKDTKRAPHSRRRKTVPHPPKPNKSRVKTFPGRGGEERADPGGAARRCRHCLPELPAVPTPPARAAWLSGARPCCPQCRQRLPVLPRQLPCPPCPHRRGLPRRRNAGGREQFAAFVPSLHLVNRHEFTDGYLVALRCCNTSACVLIVLLCSVAMGRVLCVCVGCGIMT</sequence>
<dbReference type="Pfam" id="PF00123">
    <property type="entry name" value="Hormone_2"/>
    <property type="match status" value="2"/>
</dbReference>
<dbReference type="GO" id="GO:0051428">
    <property type="term" value="F:peptide hormone receptor binding"/>
    <property type="evidence" value="ECO:0007669"/>
    <property type="project" value="TreeGrafter"/>
</dbReference>
<dbReference type="PROSITE" id="PS00260">
    <property type="entry name" value="GLUCAGON"/>
    <property type="match status" value="1"/>
</dbReference>
<proteinExistence type="inferred from homology"/>
<dbReference type="GO" id="GO:0016521">
    <property type="term" value="F:pituitary adenylate cyclase activating polypeptide activity"/>
    <property type="evidence" value="ECO:0007669"/>
    <property type="project" value="TreeGrafter"/>
</dbReference>
<evidence type="ECO:0000256" key="5">
    <source>
        <dbReference type="SAM" id="SignalP"/>
    </source>
</evidence>
<comment type="similarity">
    <text evidence="2">Belongs to the glucagon family.</text>
</comment>
<dbReference type="AlphaFoldDB" id="A0A672U8W2"/>
<keyword evidence="3" id="KW-0964">Secreted</keyword>
<dbReference type="InterPro" id="IPR000532">
    <property type="entry name" value="Glucagon_GIP_secretin_VIP"/>
</dbReference>
<evidence type="ECO:0000256" key="3">
    <source>
        <dbReference type="ARBA" id="ARBA00022525"/>
    </source>
</evidence>
<feature type="signal peptide" evidence="5">
    <location>
        <begin position="1"/>
        <end position="22"/>
    </location>
</feature>
<evidence type="ECO:0000256" key="1">
    <source>
        <dbReference type="ARBA" id="ARBA00004613"/>
    </source>
</evidence>
<keyword evidence="8" id="KW-1185">Reference proteome</keyword>
<dbReference type="PANTHER" id="PTHR11213">
    <property type="entry name" value="GLUCAGON-FAMILY NEUROPEPTIDE"/>
    <property type="match status" value="1"/>
</dbReference>
<dbReference type="InParanoid" id="A0A672U8W2"/>